<keyword evidence="5" id="KW-0808">Transferase</keyword>
<dbReference type="CDD" id="cd23948">
    <property type="entry name" value="FAD_synthase"/>
    <property type="match status" value="1"/>
</dbReference>
<evidence type="ECO:0000256" key="1">
    <source>
        <dbReference type="ARBA" id="ARBA00004726"/>
    </source>
</evidence>
<dbReference type="InterPro" id="IPR014729">
    <property type="entry name" value="Rossmann-like_a/b/a_fold"/>
</dbReference>
<keyword evidence="16" id="KW-1185">Reference proteome</keyword>
<feature type="compositionally biased region" description="Pro residues" evidence="13">
    <location>
        <begin position="427"/>
        <end position="438"/>
    </location>
</feature>
<evidence type="ECO:0000256" key="3">
    <source>
        <dbReference type="ARBA" id="ARBA00022630"/>
    </source>
</evidence>
<evidence type="ECO:0000256" key="9">
    <source>
        <dbReference type="ARBA" id="ARBA00022840"/>
    </source>
</evidence>
<dbReference type="InterPro" id="IPR002500">
    <property type="entry name" value="PAPS_reduct_dom"/>
</dbReference>
<dbReference type="EMBL" id="JAPMOS010000012">
    <property type="protein sequence ID" value="KAJ4460529.1"/>
    <property type="molecule type" value="Genomic_DNA"/>
</dbReference>
<keyword evidence="4" id="KW-0288">FMN</keyword>
<evidence type="ECO:0000256" key="13">
    <source>
        <dbReference type="SAM" id="MobiDB-lite"/>
    </source>
</evidence>
<evidence type="ECO:0000256" key="6">
    <source>
        <dbReference type="ARBA" id="ARBA00022695"/>
    </source>
</evidence>
<dbReference type="Gene3D" id="3.40.50.620">
    <property type="entry name" value="HUPs"/>
    <property type="match status" value="1"/>
</dbReference>
<dbReference type="Proteomes" id="UP001141327">
    <property type="component" value="Unassembled WGS sequence"/>
</dbReference>
<evidence type="ECO:0000256" key="12">
    <source>
        <dbReference type="ARBA" id="ARBA00049494"/>
    </source>
</evidence>
<keyword evidence="6" id="KW-0548">Nucleotidyltransferase</keyword>
<evidence type="ECO:0000313" key="15">
    <source>
        <dbReference type="EMBL" id="KAJ4460529.1"/>
    </source>
</evidence>
<evidence type="ECO:0000256" key="5">
    <source>
        <dbReference type="ARBA" id="ARBA00022679"/>
    </source>
</evidence>
<keyword evidence="9" id="KW-0067">ATP-binding</keyword>
<sequence length="523" mass="55994">MIPFISTKQPAQPMPPQFLHRLLGALNCILESIERFRFDEIAFFFNGGKDCTAVLYLLHAVFEWYQSKHPETNESDRICLQNMPVFFLEDTNSFSEIDRFIGEVQDHFNFHVTVIRSPSMKLALKNLVETSTPCIKAVYMGVRKGDPKSETLDFFTRTDVSRGWADLIRVNPVLYWDYADLWYFLREFDLPYCVLYDQGFTSLGGRTDTQPNPALYDPETQSYKPAYRLTDASQERCGRAPPLPPTPNTASTAPQTPFVSFYTPAAPQPSPLPSPSVFGNDSALPLFASAELHLPPPPPPPPPSALTAALLLPVAAADGPSGNRSHSHSALAPPVDHAAGRPPSPPRPASPSRLAALPPPPPRVGSSGQLTGGAGLVRVPSSSSGHFPRRVPSGSIPIHDAFAPGSLPLGVPLGRSPGTSGESLAPTPGPTAQPPAPPSFGTSPHRMATGSPLLVGGGAEEAAMRRRNSLEQPPADTGEAALPFPVVVAPPPRRLSRSLLVCKPTTADDEGAIALACAAPNKS</sequence>
<comment type="catalytic activity">
    <reaction evidence="12">
        <text>FMN + ATP + H(+) = FAD + diphosphate</text>
        <dbReference type="Rhea" id="RHEA:17237"/>
        <dbReference type="ChEBI" id="CHEBI:15378"/>
        <dbReference type="ChEBI" id="CHEBI:30616"/>
        <dbReference type="ChEBI" id="CHEBI:33019"/>
        <dbReference type="ChEBI" id="CHEBI:57692"/>
        <dbReference type="ChEBI" id="CHEBI:58210"/>
        <dbReference type="EC" id="2.7.7.2"/>
    </reaction>
</comment>
<gene>
    <name evidence="15" type="ORF">PAPYR_3147</name>
</gene>
<evidence type="ECO:0000256" key="8">
    <source>
        <dbReference type="ARBA" id="ARBA00022827"/>
    </source>
</evidence>
<reference evidence="15" key="1">
    <citation type="journal article" date="2022" name="bioRxiv">
        <title>Genomics of Preaxostyla Flagellates Illuminates Evolutionary Transitions and the Path Towards Mitochondrial Loss.</title>
        <authorList>
            <person name="Novak L.V.F."/>
            <person name="Treitli S.C."/>
            <person name="Pyrih J."/>
            <person name="Halakuc P."/>
            <person name="Pipaliya S.V."/>
            <person name="Vacek V."/>
            <person name="Brzon O."/>
            <person name="Soukal P."/>
            <person name="Eme L."/>
            <person name="Dacks J.B."/>
            <person name="Karnkowska A."/>
            <person name="Elias M."/>
            <person name="Hampl V."/>
        </authorList>
    </citation>
    <scope>NUCLEOTIDE SEQUENCE</scope>
    <source>
        <strain evidence="15">RCP-MX</strain>
    </source>
</reference>
<dbReference type="SUPFAM" id="SSF52402">
    <property type="entry name" value="Adenine nucleotide alpha hydrolases-like"/>
    <property type="match status" value="1"/>
</dbReference>
<keyword evidence="7" id="KW-0547">Nucleotide-binding</keyword>
<keyword evidence="3" id="KW-0285">Flavoprotein</keyword>
<dbReference type="PANTHER" id="PTHR23293">
    <property type="entry name" value="FAD SYNTHETASE-RELATED FMN ADENYLYLTRANSFERASE"/>
    <property type="match status" value="1"/>
</dbReference>
<feature type="region of interest" description="Disordered" evidence="13">
    <location>
        <begin position="409"/>
        <end position="483"/>
    </location>
</feature>
<feature type="region of interest" description="Disordered" evidence="13">
    <location>
        <begin position="317"/>
        <end position="393"/>
    </location>
</feature>
<keyword evidence="8" id="KW-0274">FAD</keyword>
<dbReference type="EC" id="2.7.7.2" evidence="2"/>
<evidence type="ECO:0000313" key="16">
    <source>
        <dbReference type="Proteomes" id="UP001141327"/>
    </source>
</evidence>
<dbReference type="PANTHER" id="PTHR23293:SF9">
    <property type="entry name" value="FAD SYNTHASE"/>
    <property type="match status" value="1"/>
</dbReference>
<accession>A0ABQ8UMX2</accession>
<evidence type="ECO:0000259" key="14">
    <source>
        <dbReference type="Pfam" id="PF01507"/>
    </source>
</evidence>
<name>A0ABQ8UMX2_9EUKA</name>
<feature type="compositionally biased region" description="Polar residues" evidence="13">
    <location>
        <begin position="248"/>
        <end position="258"/>
    </location>
</feature>
<comment type="caution">
    <text evidence="15">The sequence shown here is derived from an EMBL/GenBank/DDBJ whole genome shotgun (WGS) entry which is preliminary data.</text>
</comment>
<organism evidence="15 16">
    <name type="scientific">Paratrimastix pyriformis</name>
    <dbReference type="NCBI Taxonomy" id="342808"/>
    <lineage>
        <taxon>Eukaryota</taxon>
        <taxon>Metamonada</taxon>
        <taxon>Preaxostyla</taxon>
        <taxon>Paratrimastigidae</taxon>
        <taxon>Paratrimastix</taxon>
    </lineage>
</organism>
<evidence type="ECO:0000256" key="2">
    <source>
        <dbReference type="ARBA" id="ARBA00012393"/>
    </source>
</evidence>
<proteinExistence type="predicted"/>
<comment type="pathway">
    <text evidence="1">Cofactor biosynthesis; FAD biosynthesis; FAD from FMN: step 1/1.</text>
</comment>
<evidence type="ECO:0000256" key="7">
    <source>
        <dbReference type="ARBA" id="ARBA00022741"/>
    </source>
</evidence>
<feature type="domain" description="Phosphoadenosine phosphosulphate reductase" evidence="14">
    <location>
        <begin position="41"/>
        <end position="211"/>
    </location>
</feature>
<evidence type="ECO:0000256" key="4">
    <source>
        <dbReference type="ARBA" id="ARBA00022643"/>
    </source>
</evidence>
<feature type="region of interest" description="Disordered" evidence="13">
    <location>
        <begin position="234"/>
        <end position="278"/>
    </location>
</feature>
<dbReference type="Pfam" id="PF01507">
    <property type="entry name" value="PAPS_reduct"/>
    <property type="match status" value="1"/>
</dbReference>
<protein>
    <recommendedName>
        <fullName evidence="2">FAD synthase</fullName>
        <ecNumber evidence="2">2.7.7.2</ecNumber>
    </recommendedName>
    <alternativeName>
        <fullName evidence="10">FAD pyrophosphorylase</fullName>
    </alternativeName>
    <alternativeName>
        <fullName evidence="11">FMN adenylyltransferase</fullName>
    </alternativeName>
</protein>
<evidence type="ECO:0000256" key="11">
    <source>
        <dbReference type="ARBA" id="ARBA00031871"/>
    </source>
</evidence>
<evidence type="ECO:0000256" key="10">
    <source>
        <dbReference type="ARBA" id="ARBA00031145"/>
    </source>
</evidence>